<evidence type="ECO:0000313" key="3">
    <source>
        <dbReference type="Proteomes" id="UP000019804"/>
    </source>
</evidence>
<keyword evidence="1" id="KW-1133">Transmembrane helix</keyword>
<dbReference type="EMBL" id="KK088411">
    <property type="protein sequence ID" value="EYE99620.1"/>
    <property type="molecule type" value="Genomic_DNA"/>
</dbReference>
<dbReference type="AlphaFoldDB" id="A0A017STL5"/>
<gene>
    <name evidence="2" type="ORF">EURHEDRAFT_407605</name>
</gene>
<dbReference type="GeneID" id="63695729"/>
<sequence>MTVYYNYHQPFGFLVWQLITFLFGLTAMIAQHQYDYHGYFLWFLFLTTSNLTILLNPTLCALRTTMKLPDGSEVKVKKPLITFRICEKQTTVFPGALGEGLPEEWQYDKAYLRI</sequence>
<accession>A0A017STL5</accession>
<keyword evidence="3" id="KW-1185">Reference proteome</keyword>
<proteinExistence type="predicted"/>
<organism evidence="2 3">
    <name type="scientific">Aspergillus ruber (strain CBS 135680)</name>
    <dbReference type="NCBI Taxonomy" id="1388766"/>
    <lineage>
        <taxon>Eukaryota</taxon>
        <taxon>Fungi</taxon>
        <taxon>Dikarya</taxon>
        <taxon>Ascomycota</taxon>
        <taxon>Pezizomycotina</taxon>
        <taxon>Eurotiomycetes</taxon>
        <taxon>Eurotiomycetidae</taxon>
        <taxon>Eurotiales</taxon>
        <taxon>Aspergillaceae</taxon>
        <taxon>Aspergillus</taxon>
        <taxon>Aspergillus subgen. Aspergillus</taxon>
    </lineage>
</organism>
<keyword evidence="1" id="KW-0812">Transmembrane</keyword>
<keyword evidence="1" id="KW-0472">Membrane</keyword>
<dbReference type="HOGENOM" id="CLU_2120612_0_0_1"/>
<evidence type="ECO:0000313" key="2">
    <source>
        <dbReference type="EMBL" id="EYE99620.1"/>
    </source>
</evidence>
<name>A0A017STL5_ASPRC</name>
<feature type="transmembrane region" description="Helical" evidence="1">
    <location>
        <begin position="40"/>
        <end position="62"/>
    </location>
</feature>
<evidence type="ECO:0000256" key="1">
    <source>
        <dbReference type="SAM" id="Phobius"/>
    </source>
</evidence>
<feature type="transmembrane region" description="Helical" evidence="1">
    <location>
        <begin position="12"/>
        <end position="34"/>
    </location>
</feature>
<protein>
    <submittedName>
        <fullName evidence="2">Uncharacterized protein</fullName>
    </submittedName>
</protein>
<dbReference type="RefSeq" id="XP_040643308.1">
    <property type="nucleotide sequence ID" value="XM_040780605.1"/>
</dbReference>
<dbReference type="OrthoDB" id="4269184at2759"/>
<reference evidence="3" key="1">
    <citation type="journal article" date="2014" name="Nat. Commun.">
        <title>Genomic adaptations of the halophilic Dead Sea filamentous fungus Eurotium rubrum.</title>
        <authorList>
            <person name="Kis-Papo T."/>
            <person name="Weig A.R."/>
            <person name="Riley R."/>
            <person name="Persoh D."/>
            <person name="Salamov A."/>
            <person name="Sun H."/>
            <person name="Lipzen A."/>
            <person name="Wasser S.P."/>
            <person name="Rambold G."/>
            <person name="Grigoriev I.V."/>
            <person name="Nevo E."/>
        </authorList>
    </citation>
    <scope>NUCLEOTIDE SEQUENCE [LARGE SCALE GENOMIC DNA]</scope>
    <source>
        <strain evidence="3">CBS 135680</strain>
    </source>
</reference>
<dbReference type="Proteomes" id="UP000019804">
    <property type="component" value="Unassembled WGS sequence"/>
</dbReference>